<reference evidence="1" key="1">
    <citation type="submission" date="2023-11" db="EMBL/GenBank/DDBJ databases">
        <title>Genome assemblies of two species of porcelain crab, Petrolisthes cinctipes and Petrolisthes manimaculis (Anomura: Porcellanidae).</title>
        <authorList>
            <person name="Angst P."/>
        </authorList>
    </citation>
    <scope>NUCLEOTIDE SEQUENCE</scope>
    <source>
        <strain evidence="1">PB745_02</strain>
        <tissue evidence="1">Gill</tissue>
    </source>
</reference>
<protein>
    <recommendedName>
        <fullName evidence="3">Methyltransferase domain-containing protein</fullName>
    </recommendedName>
</protein>
<evidence type="ECO:0000313" key="2">
    <source>
        <dbReference type="Proteomes" id="UP001292094"/>
    </source>
</evidence>
<evidence type="ECO:0000313" key="1">
    <source>
        <dbReference type="EMBL" id="KAK4323840.1"/>
    </source>
</evidence>
<comment type="caution">
    <text evidence="1">The sequence shown here is derived from an EMBL/GenBank/DDBJ whole genome shotgun (WGS) entry which is preliminary data.</text>
</comment>
<evidence type="ECO:0008006" key="3">
    <source>
        <dbReference type="Google" id="ProtNLM"/>
    </source>
</evidence>
<proteinExistence type="predicted"/>
<name>A0AAE1UM56_9EUCA</name>
<accession>A0AAE1UM56</accession>
<dbReference type="PANTHER" id="PTHR32026:SF10">
    <property type="entry name" value="METHYLTRANSFERASE-LIKE PROTEIN 24-RELATED"/>
    <property type="match status" value="1"/>
</dbReference>
<keyword evidence="2" id="KW-1185">Reference proteome</keyword>
<dbReference type="AlphaFoldDB" id="A0AAE1UM56"/>
<dbReference type="PANTHER" id="PTHR32026">
    <property type="entry name" value="METHYLTRANSFERASE-LIKE PROTEIN 24"/>
    <property type="match status" value="1"/>
</dbReference>
<dbReference type="EMBL" id="JAWZYT010000409">
    <property type="protein sequence ID" value="KAK4323840.1"/>
    <property type="molecule type" value="Genomic_DNA"/>
</dbReference>
<dbReference type="Proteomes" id="UP001292094">
    <property type="component" value="Unassembled WGS sequence"/>
</dbReference>
<sequence>MTKKQQMVTLAIIAFCAVSIHLASYFQFRQIPRPLLQDLTGIDLIHGWKEGLCLPQKLTSKTQFLDYFNITKDKQTCQNWRIFGEGDGAEHTKHVCLDDDYNIQPHQCLVFSHGITNWSFEDEFDKFGCTVFALDPLLPPEKQEDFNENINFLDMGLASFFGRSVINREGKKKMFISVTRLENLLADLRLDEYLVDYLKLDVAGTEEDILQDLLLTSPEVLRRVKQISMTLHHHPITVEDQQVSSALVVGSQPVGGGGGGEEQLSLQFGTLWTYIQLMHCNSFRLLWSRQVSPSAHEVLWGRIPQP</sequence>
<organism evidence="1 2">
    <name type="scientific">Petrolisthes manimaculis</name>
    <dbReference type="NCBI Taxonomy" id="1843537"/>
    <lineage>
        <taxon>Eukaryota</taxon>
        <taxon>Metazoa</taxon>
        <taxon>Ecdysozoa</taxon>
        <taxon>Arthropoda</taxon>
        <taxon>Crustacea</taxon>
        <taxon>Multicrustacea</taxon>
        <taxon>Malacostraca</taxon>
        <taxon>Eumalacostraca</taxon>
        <taxon>Eucarida</taxon>
        <taxon>Decapoda</taxon>
        <taxon>Pleocyemata</taxon>
        <taxon>Anomura</taxon>
        <taxon>Galatheoidea</taxon>
        <taxon>Porcellanidae</taxon>
        <taxon>Petrolisthes</taxon>
    </lineage>
</organism>
<dbReference type="InterPro" id="IPR026913">
    <property type="entry name" value="METTL24"/>
</dbReference>
<gene>
    <name evidence="1" type="ORF">Pmani_005480</name>
</gene>